<dbReference type="Gene3D" id="3.40.33.10">
    <property type="entry name" value="CAP"/>
    <property type="match status" value="1"/>
</dbReference>
<evidence type="ECO:0000313" key="3">
    <source>
        <dbReference type="EMBL" id="MBM7634462.1"/>
    </source>
</evidence>
<dbReference type="Pfam" id="PF00188">
    <property type="entry name" value="CAP"/>
    <property type="match status" value="1"/>
</dbReference>
<dbReference type="Proteomes" id="UP000741863">
    <property type="component" value="Unassembled WGS sequence"/>
</dbReference>
<organism evidence="3 4">
    <name type="scientific">Geomicrobium sediminis</name>
    <dbReference type="NCBI Taxonomy" id="1347788"/>
    <lineage>
        <taxon>Bacteria</taxon>
        <taxon>Bacillati</taxon>
        <taxon>Bacillota</taxon>
        <taxon>Bacilli</taxon>
        <taxon>Bacillales</taxon>
        <taxon>Geomicrobium</taxon>
    </lineage>
</organism>
<accession>A0ABS2PG98</accession>
<evidence type="ECO:0000313" key="4">
    <source>
        <dbReference type="Proteomes" id="UP000741863"/>
    </source>
</evidence>
<comment type="caution">
    <text evidence="3">The sequence shown here is derived from an EMBL/GenBank/DDBJ whole genome shotgun (WGS) entry which is preliminary data.</text>
</comment>
<name>A0ABS2PG98_9BACL</name>
<gene>
    <name evidence="3" type="ORF">JOD17_003568</name>
</gene>
<dbReference type="PANTHER" id="PTHR31157">
    <property type="entry name" value="SCP DOMAIN-CONTAINING PROTEIN"/>
    <property type="match status" value="1"/>
</dbReference>
<feature type="region of interest" description="Disordered" evidence="1">
    <location>
        <begin position="1"/>
        <end position="114"/>
    </location>
</feature>
<dbReference type="NCBIfam" id="TIGR02909">
    <property type="entry name" value="spore_YkwD"/>
    <property type="match status" value="1"/>
</dbReference>
<protein>
    <submittedName>
        <fullName evidence="3">YkwD family protein</fullName>
    </submittedName>
</protein>
<evidence type="ECO:0000259" key="2">
    <source>
        <dbReference type="Pfam" id="PF00188"/>
    </source>
</evidence>
<dbReference type="InterPro" id="IPR014044">
    <property type="entry name" value="CAP_dom"/>
</dbReference>
<dbReference type="CDD" id="cd05379">
    <property type="entry name" value="CAP_bacterial"/>
    <property type="match status" value="1"/>
</dbReference>
<dbReference type="EMBL" id="JAFBEC010000012">
    <property type="protein sequence ID" value="MBM7634462.1"/>
    <property type="molecule type" value="Genomic_DNA"/>
</dbReference>
<dbReference type="PANTHER" id="PTHR31157:SF1">
    <property type="entry name" value="SCP DOMAIN-CONTAINING PROTEIN"/>
    <property type="match status" value="1"/>
</dbReference>
<feature type="compositionally biased region" description="Acidic residues" evidence="1">
    <location>
        <begin position="1"/>
        <end position="109"/>
    </location>
</feature>
<proteinExistence type="predicted"/>
<keyword evidence="4" id="KW-1185">Reference proteome</keyword>
<dbReference type="InterPro" id="IPR035940">
    <property type="entry name" value="CAP_sf"/>
</dbReference>
<reference evidence="3 4" key="1">
    <citation type="submission" date="2021-01" db="EMBL/GenBank/DDBJ databases">
        <title>Genomic Encyclopedia of Type Strains, Phase IV (KMG-IV): sequencing the most valuable type-strain genomes for metagenomic binning, comparative biology and taxonomic classification.</title>
        <authorList>
            <person name="Goeker M."/>
        </authorList>
    </citation>
    <scope>NUCLEOTIDE SEQUENCE [LARGE SCALE GENOMIC DNA]</scope>
    <source>
        <strain evidence="3 4">DSM 25540</strain>
    </source>
</reference>
<sequence length="243" mass="26996">MDEPTEGNEEEAPEVDEPTEGNEEEAPEVDEPTEGNEEEAPEVDEPTEGNEEEAPEVDEPTEGNEEEAPEVDEPTEGNEEEAPEVDEPTEGNEEETPEVDEPEENEGSDQDQSVDQHAFVQEVIDLTNDERTSRGLSPLEADTQLNEVATVKSEDMRDNNYFSHDSPTYGSPFDMMNHYGVEYRGAGENIAAGQRSPEEVVNGWMNSQGHRENILNADYTHIGVGYAEGGSYGSYWTQMFNTK</sequence>
<evidence type="ECO:0000256" key="1">
    <source>
        <dbReference type="SAM" id="MobiDB-lite"/>
    </source>
</evidence>
<feature type="domain" description="SCP" evidence="2">
    <location>
        <begin position="125"/>
        <end position="240"/>
    </location>
</feature>
<dbReference type="InterPro" id="IPR014258">
    <property type="entry name" value="CAP_domain_YkwD-like"/>
</dbReference>
<dbReference type="SUPFAM" id="SSF55797">
    <property type="entry name" value="PR-1-like"/>
    <property type="match status" value="1"/>
</dbReference>